<protein>
    <submittedName>
        <fullName evidence="4">Acyltransferase family protein</fullName>
    </submittedName>
</protein>
<feature type="transmembrane region" description="Helical" evidence="2">
    <location>
        <begin position="252"/>
        <end position="274"/>
    </location>
</feature>
<organism evidence="4 5">
    <name type="scientific">Saccharomonospora marina XMU15</name>
    <dbReference type="NCBI Taxonomy" id="882083"/>
    <lineage>
        <taxon>Bacteria</taxon>
        <taxon>Bacillati</taxon>
        <taxon>Actinomycetota</taxon>
        <taxon>Actinomycetes</taxon>
        <taxon>Pseudonocardiales</taxon>
        <taxon>Pseudonocardiaceae</taxon>
        <taxon>Saccharomonospora</taxon>
    </lineage>
</organism>
<dbReference type="PANTHER" id="PTHR36927">
    <property type="entry name" value="BLR4337 PROTEIN"/>
    <property type="match status" value="1"/>
</dbReference>
<feature type="domain" description="Acyltransferase 3" evidence="3">
    <location>
        <begin position="25"/>
        <end position="381"/>
    </location>
</feature>
<dbReference type="eggNOG" id="COG1835">
    <property type="taxonomic scope" value="Bacteria"/>
</dbReference>
<dbReference type="HOGENOM" id="CLU_036097_1_0_11"/>
<evidence type="ECO:0000313" key="5">
    <source>
        <dbReference type="Proteomes" id="UP000004926"/>
    </source>
</evidence>
<dbReference type="OrthoDB" id="7375713at2"/>
<dbReference type="Pfam" id="PF01757">
    <property type="entry name" value="Acyl_transf_3"/>
    <property type="match status" value="1"/>
</dbReference>
<gene>
    <name evidence="4" type="ORF">SacmaDRAFT_4482</name>
</gene>
<keyword evidence="2" id="KW-0472">Membrane</keyword>
<feature type="transmembrane region" description="Helical" evidence="2">
    <location>
        <begin position="294"/>
        <end position="314"/>
    </location>
</feature>
<dbReference type="RefSeq" id="WP_009156045.1">
    <property type="nucleotide sequence ID" value="NZ_CM001439.1"/>
</dbReference>
<dbReference type="InterPro" id="IPR002656">
    <property type="entry name" value="Acyl_transf_3_dom"/>
</dbReference>
<dbReference type="GO" id="GO:0016747">
    <property type="term" value="F:acyltransferase activity, transferring groups other than amino-acyl groups"/>
    <property type="evidence" value="ECO:0007669"/>
    <property type="project" value="InterPro"/>
</dbReference>
<feature type="transmembrane region" description="Helical" evidence="2">
    <location>
        <begin position="114"/>
        <end position="137"/>
    </location>
</feature>
<keyword evidence="2" id="KW-0812">Transmembrane</keyword>
<dbReference type="AlphaFoldDB" id="H5XAV7"/>
<feature type="region of interest" description="Disordered" evidence="1">
    <location>
        <begin position="1"/>
        <end position="20"/>
    </location>
</feature>
<dbReference type="Proteomes" id="UP000004926">
    <property type="component" value="Chromosome"/>
</dbReference>
<feature type="transmembrane region" description="Helical" evidence="2">
    <location>
        <begin position="364"/>
        <end position="382"/>
    </location>
</feature>
<sequence>MTAARQAPDDRANSGVTGQQTKRVPALDTLRAALVAWIIGGHALLGYSAVGGWAYDEVNEVTFAPAVELVLIGILGPSALFVLGTFFMIAGLFSPGPLARRGPAKFAWHRAVRLGVPFVLSLLALWPLSVWLAYHAAGRSVTFGWVLVGRERMLDSGALWFAEVLLVFSLAYASWRAVTGRQRPHGLVTGRQLLAVGIALALVTFVVRLWTQARATEVLDLHLWQWPQLAVMFWLGVTQSHTGLRERVPTRLYHGCGAVAAGVILALPVLAAVVGLGDVAAQADPFLGGWHWQAMLLASVEATLVVAGSMWLLGFAQRRFSGTGPMVAGAARGSFAAFVIQGPVLILLAVALRPLPLPAEVKGPLLAVVAIAACFGLGWLAVTRTPLGKLL</sequence>
<dbReference type="EMBL" id="CM001439">
    <property type="protein sequence ID" value="EHR52667.1"/>
    <property type="molecule type" value="Genomic_DNA"/>
</dbReference>
<keyword evidence="2" id="KW-1133">Transmembrane helix</keyword>
<feature type="transmembrane region" description="Helical" evidence="2">
    <location>
        <begin position="70"/>
        <end position="93"/>
    </location>
</feature>
<feature type="transmembrane region" description="Helical" evidence="2">
    <location>
        <begin position="335"/>
        <end position="352"/>
    </location>
</feature>
<evidence type="ECO:0000256" key="2">
    <source>
        <dbReference type="SAM" id="Phobius"/>
    </source>
</evidence>
<evidence type="ECO:0000256" key="1">
    <source>
        <dbReference type="SAM" id="MobiDB-lite"/>
    </source>
</evidence>
<dbReference type="STRING" id="882083.SacmaDRAFT_4482"/>
<name>H5XAV7_9PSEU</name>
<keyword evidence="4" id="KW-0012">Acyltransferase</keyword>
<keyword evidence="4" id="KW-0808">Transferase</keyword>
<dbReference type="InterPro" id="IPR050623">
    <property type="entry name" value="Glucan_succinyl_AcylTrfase"/>
</dbReference>
<reference evidence="4 5" key="1">
    <citation type="journal article" date="2012" name="Stand. Genomic Sci.">
        <title>Genome sequence of the ocean sediment bacterium Saccharomonospora marina type strain (XMU15(T)).</title>
        <authorList>
            <person name="Klenk H.P."/>
            <person name="Lu M."/>
            <person name="Lucas S."/>
            <person name="Lapidus A."/>
            <person name="Copeland A."/>
            <person name="Pitluck S."/>
            <person name="Goodwin L.A."/>
            <person name="Han C."/>
            <person name="Tapia R."/>
            <person name="Brambilla E.M."/>
            <person name="Potter G."/>
            <person name="Land M."/>
            <person name="Ivanova N."/>
            <person name="Rohde M."/>
            <person name="Goker M."/>
            <person name="Detter J.C."/>
            <person name="Li W.J."/>
            <person name="Kyrpides N.C."/>
            <person name="Woyke T."/>
        </authorList>
    </citation>
    <scope>NUCLEOTIDE SEQUENCE [LARGE SCALE GENOMIC DNA]</scope>
    <source>
        <strain evidence="4 5">XMU15</strain>
    </source>
</reference>
<accession>H5XAV7</accession>
<feature type="transmembrane region" description="Helical" evidence="2">
    <location>
        <begin position="223"/>
        <end position="240"/>
    </location>
</feature>
<evidence type="ECO:0000313" key="4">
    <source>
        <dbReference type="EMBL" id="EHR52667.1"/>
    </source>
</evidence>
<keyword evidence="5" id="KW-1185">Reference proteome</keyword>
<feature type="transmembrane region" description="Helical" evidence="2">
    <location>
        <begin position="193"/>
        <end position="211"/>
    </location>
</feature>
<feature type="transmembrane region" description="Helical" evidence="2">
    <location>
        <begin position="157"/>
        <end position="173"/>
    </location>
</feature>
<proteinExistence type="predicted"/>
<feature type="transmembrane region" description="Helical" evidence="2">
    <location>
        <begin position="32"/>
        <end position="50"/>
    </location>
</feature>
<evidence type="ECO:0000259" key="3">
    <source>
        <dbReference type="Pfam" id="PF01757"/>
    </source>
</evidence>